<sequence length="452" mass="49239">MSNGYTEPGPNDPAARTDVREGMHPPPLGNNAVTVQGQILPRHEGIQPGQPSRLPVMQPMRPRWRTPLLVALLVILAMAGSGYYWWRQHQPTLPPGFAVGNGRLDADEINISTKFAGRILNLYVDQGDLVKAGQAVGLMDTRDLQAQLKQAEAMALQAQRAVDEAQQNLAQQRSLVLSTQAAAVQSQKTVDEVNANLLQQQSQVKLAQQELDRTTALVPRGIATIELLDQRRQALNAAVAAERAAVARVSVAEQALISARHNADAAISSRNAAAARVGQAEEAREAAAHNVEYYNVNIADNTLVAPRDGPIEYRIANIGEVLPAGGKVFTMLDASYVYMDIFLPTADAGRVRIGSEARIVLDAYPQVAIPAKVVYVASEAQFTPKTVETKSERDKLMFRIRIRIDPERLKGYEAAVRSGLPGVAYVRTDLNAEWPPNMRPEPVPDTLRAVTP</sequence>
<feature type="coiled-coil region" evidence="1">
    <location>
        <begin position="141"/>
        <end position="210"/>
    </location>
</feature>
<reference evidence="4 5" key="1">
    <citation type="submission" date="2020-07" db="EMBL/GenBank/DDBJ databases">
        <title>Draft genome and description of Microvirga mediterraneensis Marseille-Q2068 sp. nov.</title>
        <authorList>
            <person name="Boxberger M."/>
        </authorList>
    </citation>
    <scope>NUCLEOTIDE SEQUENCE [LARGE SCALE GENOMIC DNA]</scope>
    <source>
        <strain evidence="4 5">Marseille-Q2068</strain>
    </source>
</reference>
<dbReference type="GO" id="GO:0005886">
    <property type="term" value="C:plasma membrane"/>
    <property type="evidence" value="ECO:0007669"/>
    <property type="project" value="TreeGrafter"/>
</dbReference>
<keyword evidence="3" id="KW-0812">Transmembrane</keyword>
<dbReference type="PRINTS" id="PR01490">
    <property type="entry name" value="RTXTOXIND"/>
</dbReference>
<dbReference type="AlphaFoldDB" id="A0A838BUR4"/>
<accession>A0A838BUR4</accession>
<dbReference type="Gene3D" id="2.40.30.170">
    <property type="match status" value="1"/>
</dbReference>
<keyword evidence="3" id="KW-1133">Transmembrane helix</keyword>
<dbReference type="PANTHER" id="PTHR30438">
    <property type="entry name" value="36 KDA ANTIGEN-RELATED"/>
    <property type="match status" value="1"/>
</dbReference>
<keyword evidence="3" id="KW-0472">Membrane</keyword>
<dbReference type="Proteomes" id="UP000572984">
    <property type="component" value="Unassembled WGS sequence"/>
</dbReference>
<dbReference type="EMBL" id="JACDXJ010000001">
    <property type="protein sequence ID" value="MBA1158216.1"/>
    <property type="molecule type" value="Genomic_DNA"/>
</dbReference>
<feature type="transmembrane region" description="Helical" evidence="3">
    <location>
        <begin position="67"/>
        <end position="86"/>
    </location>
</feature>
<dbReference type="Gene3D" id="2.40.50.100">
    <property type="match status" value="1"/>
</dbReference>
<gene>
    <name evidence="4" type="ORF">H0S73_19080</name>
</gene>
<keyword evidence="5" id="KW-1185">Reference proteome</keyword>
<proteinExistence type="predicted"/>
<evidence type="ECO:0000313" key="4">
    <source>
        <dbReference type="EMBL" id="MBA1158216.1"/>
    </source>
</evidence>
<evidence type="ECO:0000256" key="2">
    <source>
        <dbReference type="SAM" id="MobiDB-lite"/>
    </source>
</evidence>
<dbReference type="Gene3D" id="1.10.287.470">
    <property type="entry name" value="Helix hairpin bin"/>
    <property type="match status" value="2"/>
</dbReference>
<name>A0A838BUR4_9HYPH</name>
<organism evidence="4 5">
    <name type="scientific">Microvirga mediterraneensis</name>
    <dbReference type="NCBI Taxonomy" id="2754695"/>
    <lineage>
        <taxon>Bacteria</taxon>
        <taxon>Pseudomonadati</taxon>
        <taxon>Pseudomonadota</taxon>
        <taxon>Alphaproteobacteria</taxon>
        <taxon>Hyphomicrobiales</taxon>
        <taxon>Methylobacteriaceae</taxon>
        <taxon>Microvirga</taxon>
    </lineage>
</organism>
<feature type="region of interest" description="Disordered" evidence="2">
    <location>
        <begin position="1"/>
        <end position="32"/>
    </location>
</feature>
<dbReference type="PANTHER" id="PTHR30438:SF2">
    <property type="entry name" value="MEMBRANE PROTEIN"/>
    <property type="match status" value="1"/>
</dbReference>
<evidence type="ECO:0000256" key="1">
    <source>
        <dbReference type="SAM" id="Coils"/>
    </source>
</evidence>
<dbReference type="SUPFAM" id="SSF111369">
    <property type="entry name" value="HlyD-like secretion proteins"/>
    <property type="match status" value="1"/>
</dbReference>
<comment type="caution">
    <text evidence="4">The sequence shown here is derived from an EMBL/GenBank/DDBJ whole genome shotgun (WGS) entry which is preliminary data.</text>
</comment>
<keyword evidence="1" id="KW-0175">Coiled coil</keyword>
<evidence type="ECO:0000256" key="3">
    <source>
        <dbReference type="SAM" id="Phobius"/>
    </source>
</evidence>
<protein>
    <submittedName>
        <fullName evidence="4">HlyD family efflux transporter periplasmic adaptor subunit</fullName>
    </submittedName>
</protein>
<evidence type="ECO:0000313" key="5">
    <source>
        <dbReference type="Proteomes" id="UP000572984"/>
    </source>
</evidence>